<feature type="region of interest" description="Disordered" evidence="1">
    <location>
        <begin position="612"/>
        <end position="631"/>
    </location>
</feature>
<keyword evidence="2" id="KW-0812">Transmembrane</keyword>
<proteinExistence type="predicted"/>
<dbReference type="NCBIfam" id="TIGR00254">
    <property type="entry name" value="GGDEF"/>
    <property type="match status" value="1"/>
</dbReference>
<dbReference type="CDD" id="cd01949">
    <property type="entry name" value="GGDEF"/>
    <property type="match status" value="1"/>
</dbReference>
<gene>
    <name evidence="4" type="ORF">DW747_10520</name>
</gene>
<feature type="domain" description="GGDEF" evidence="3">
    <location>
        <begin position="491"/>
        <end position="624"/>
    </location>
</feature>
<reference evidence="4 5" key="1">
    <citation type="submission" date="2018-08" db="EMBL/GenBank/DDBJ databases">
        <title>A genome reference for cultivated species of the human gut microbiota.</title>
        <authorList>
            <person name="Zou Y."/>
            <person name="Xue W."/>
            <person name="Luo G."/>
        </authorList>
    </citation>
    <scope>NUCLEOTIDE SEQUENCE [LARGE SCALE GENOMIC DNA]</scope>
    <source>
        <strain evidence="4 5">AM28-39</strain>
    </source>
</reference>
<dbReference type="PROSITE" id="PS50887">
    <property type="entry name" value="GGDEF"/>
    <property type="match status" value="1"/>
</dbReference>
<feature type="transmembrane region" description="Helical" evidence="2">
    <location>
        <begin position="7"/>
        <end position="25"/>
    </location>
</feature>
<dbReference type="EMBL" id="QVFD01000009">
    <property type="protein sequence ID" value="RGC46314.1"/>
    <property type="molecule type" value="Genomic_DNA"/>
</dbReference>
<dbReference type="SMART" id="SM00267">
    <property type="entry name" value="GGDEF"/>
    <property type="match status" value="1"/>
</dbReference>
<dbReference type="InterPro" id="IPR052163">
    <property type="entry name" value="DGC-Regulatory_Protein"/>
</dbReference>
<dbReference type="AlphaFoldDB" id="A0A3E2XKU2"/>
<dbReference type="Gene3D" id="3.30.70.270">
    <property type="match status" value="1"/>
</dbReference>
<dbReference type="InterPro" id="IPR043128">
    <property type="entry name" value="Rev_trsase/Diguanyl_cyclase"/>
</dbReference>
<evidence type="ECO:0000313" key="5">
    <source>
        <dbReference type="Proteomes" id="UP000261231"/>
    </source>
</evidence>
<dbReference type="PANTHER" id="PTHR46663">
    <property type="entry name" value="DIGUANYLATE CYCLASE DGCT-RELATED"/>
    <property type="match status" value="1"/>
</dbReference>
<dbReference type="InterPro" id="IPR000160">
    <property type="entry name" value="GGDEF_dom"/>
</dbReference>
<comment type="caution">
    <text evidence="4">The sequence shown here is derived from an EMBL/GenBank/DDBJ whole genome shotgun (WGS) entry which is preliminary data.</text>
</comment>
<dbReference type="RefSeq" id="WP_117540467.1">
    <property type="nucleotide sequence ID" value="NZ_QVFD01000009.1"/>
</dbReference>
<protein>
    <submittedName>
        <fullName evidence="4">GGDEF domain-containing protein</fullName>
    </submittedName>
</protein>
<feature type="compositionally biased region" description="Polar residues" evidence="1">
    <location>
        <begin position="620"/>
        <end position="631"/>
    </location>
</feature>
<evidence type="ECO:0000313" key="4">
    <source>
        <dbReference type="EMBL" id="RGC46314.1"/>
    </source>
</evidence>
<dbReference type="PANTHER" id="PTHR46663:SF2">
    <property type="entry name" value="GGDEF DOMAIN-CONTAINING PROTEIN"/>
    <property type="match status" value="1"/>
</dbReference>
<dbReference type="Proteomes" id="UP000261231">
    <property type="component" value="Unassembled WGS sequence"/>
</dbReference>
<name>A0A3E2XKU2_9FIRM</name>
<dbReference type="InterPro" id="IPR029787">
    <property type="entry name" value="Nucleotide_cyclase"/>
</dbReference>
<sequence length="631" mass="72495">MNKISKFLTLIILIVVVLLFGIYQYRTFIQTEIYQENSEHLLATYEQVSRTFTLFTQRNWNVLADWDEYLQYISDSENTETAWHDFADRKNNWQYSDFYMFNEHCDFLTASNRKGTADSIRNCFQEMYSSGCPTISDYTASSGKHKVVFAIPLSNPFCLDNITYTGVAVSYDVATVEGMISNNVYGDKSSCYLVNAKGHIILSLESQSEFLSEQDNLFTFLKSNAVFSENTYDAVEHDLQKVVKGRAKFNSQGTSYYMVYQPVGLNDWNILGIVQASAVNSQDEKIMHVTIATITGLAACLLLLLLRLSSLNAEYKLKHQELLHQALKAQKEQTDQLFYGMTCIVDRYTVVDLMKDRYEYHEYNSDNLYPETGSYQNLLDTASRSYIVLSDTENIKISHLLNKEYLQKVLQKGNGIMKIEYSKRTENIYKLMNVVAVEWDESGIPLKVMMISQDIGKRHELENLANTDGLTGLFNERYFSSVLHRKEKKKLPFVLYYLDLDHFKPVNDTYGHDMGDKLLKAVAERLLKCIRSNDFAFRIGGDEFALIISAEMEDSLCMQTKMRIIQSLLRPYEIDGKTLHIGASCGYAVYPLETEDTGKIRILADQRMYAEKKENHQKAARSQSKDPSPND</sequence>
<dbReference type="SUPFAM" id="SSF55073">
    <property type="entry name" value="Nucleotide cyclase"/>
    <property type="match status" value="1"/>
</dbReference>
<dbReference type="OrthoDB" id="9805474at2"/>
<evidence type="ECO:0000256" key="2">
    <source>
        <dbReference type="SAM" id="Phobius"/>
    </source>
</evidence>
<evidence type="ECO:0000259" key="3">
    <source>
        <dbReference type="PROSITE" id="PS50887"/>
    </source>
</evidence>
<keyword evidence="2" id="KW-0472">Membrane</keyword>
<accession>A0A3E2XKU2</accession>
<keyword evidence="2" id="KW-1133">Transmembrane helix</keyword>
<keyword evidence="5" id="KW-1185">Reference proteome</keyword>
<evidence type="ECO:0000256" key="1">
    <source>
        <dbReference type="SAM" id="MobiDB-lite"/>
    </source>
</evidence>
<organism evidence="4 5">
    <name type="scientific">Coprococcus catus</name>
    <dbReference type="NCBI Taxonomy" id="116085"/>
    <lineage>
        <taxon>Bacteria</taxon>
        <taxon>Bacillati</taxon>
        <taxon>Bacillota</taxon>
        <taxon>Clostridia</taxon>
        <taxon>Lachnospirales</taxon>
        <taxon>Lachnospiraceae</taxon>
        <taxon>Coprococcus</taxon>
    </lineage>
</organism>
<dbReference type="Pfam" id="PF00990">
    <property type="entry name" value="GGDEF"/>
    <property type="match status" value="1"/>
</dbReference>
<dbReference type="Gene3D" id="3.30.450.20">
    <property type="entry name" value="PAS domain"/>
    <property type="match status" value="1"/>
</dbReference>